<name>A0A1X2GCL3_9FUNG</name>
<dbReference type="Proteomes" id="UP000242146">
    <property type="component" value="Unassembled WGS sequence"/>
</dbReference>
<dbReference type="PANTHER" id="PTHR28037:SF1">
    <property type="entry name" value="ALCOHOL O-ACETYLTRANSFERASE 1-RELATED"/>
    <property type="match status" value="1"/>
</dbReference>
<accession>A0A1X2GCL3</accession>
<dbReference type="SUPFAM" id="SSF52777">
    <property type="entry name" value="CoA-dependent acyltransferases"/>
    <property type="match status" value="1"/>
</dbReference>
<sequence>MLEKYQASKSLTNCYGSVVCAGELTAPAVIKQQDDLAATYLPWLYPAIIRVIEEYPTLCLVPTDYDQSSAHFKVAAPFSLADLISVRPWSEQSTLEAILRDACDQNLLDTKAQLPPWRLQVFHGKKNAQHSIDTNTGVVIVLITSHVIMDGKSLTHFWSSLLRHLPASPMAADTIPSNWIVKPAQDKALAAYKCMEAFDIPRPTARDYASLFGGIIKRSILPNSLLQRGPPLWQGDAAAIPDDPHHTAAGVRKVDGEAWAKVISLAKTKKISVHAVVYMAFIVAWAKVYPGFSVSVATPVNCRPICKIDQALGNYVGESFRVWHAKKDLSDTNRSFWPLAQQYYTHLQSYKAKSCIKGQFLGLLAYPKEYIGYWNDMRKNKMKRAGGMEHSDLGRFGPVASEWTLHDLWFMQSAQTFTNVLGLQTITCVNALHASFCWQKGSMDDEKVQQVLDGFTDILVNLEA</sequence>
<dbReference type="InterPro" id="IPR052058">
    <property type="entry name" value="Alcohol_O-acetyltransferase"/>
</dbReference>
<reference evidence="1 2" key="1">
    <citation type="submission" date="2016-07" db="EMBL/GenBank/DDBJ databases">
        <title>Pervasive Adenine N6-methylation of Active Genes in Fungi.</title>
        <authorList>
            <consortium name="DOE Joint Genome Institute"/>
            <person name="Mondo S.J."/>
            <person name="Dannebaum R.O."/>
            <person name="Kuo R.C."/>
            <person name="Labutti K."/>
            <person name="Haridas S."/>
            <person name="Kuo A."/>
            <person name="Salamov A."/>
            <person name="Ahrendt S.R."/>
            <person name="Lipzen A."/>
            <person name="Sullivan W."/>
            <person name="Andreopoulos W.B."/>
            <person name="Clum A."/>
            <person name="Lindquist E."/>
            <person name="Daum C."/>
            <person name="Ramamoorthy G.K."/>
            <person name="Gryganskyi A."/>
            <person name="Culley D."/>
            <person name="Magnuson J.K."/>
            <person name="James T.Y."/>
            <person name="O'Malley M.A."/>
            <person name="Stajich J.E."/>
            <person name="Spatafora J.W."/>
            <person name="Visel A."/>
            <person name="Grigoriev I.V."/>
        </authorList>
    </citation>
    <scope>NUCLEOTIDE SEQUENCE [LARGE SCALE GENOMIC DNA]</scope>
    <source>
        <strain evidence="1 2">NRRL 3301</strain>
    </source>
</reference>
<evidence type="ECO:0000313" key="2">
    <source>
        <dbReference type="Proteomes" id="UP000242146"/>
    </source>
</evidence>
<dbReference type="EMBL" id="MCGT01000023">
    <property type="protein sequence ID" value="ORX50579.1"/>
    <property type="molecule type" value="Genomic_DNA"/>
</dbReference>
<dbReference type="AlphaFoldDB" id="A0A1X2GCL3"/>
<dbReference type="STRING" id="101127.A0A1X2GCL3"/>
<protein>
    <recommendedName>
        <fullName evidence="3">CoA-dependent acyltransferase</fullName>
    </recommendedName>
</protein>
<keyword evidence="2" id="KW-1185">Reference proteome</keyword>
<dbReference type="OrthoDB" id="2150604at2759"/>
<evidence type="ECO:0000313" key="1">
    <source>
        <dbReference type="EMBL" id="ORX50579.1"/>
    </source>
</evidence>
<evidence type="ECO:0008006" key="3">
    <source>
        <dbReference type="Google" id="ProtNLM"/>
    </source>
</evidence>
<dbReference type="PANTHER" id="PTHR28037">
    <property type="entry name" value="ALCOHOL O-ACETYLTRANSFERASE 1-RELATED"/>
    <property type="match status" value="1"/>
</dbReference>
<gene>
    <name evidence="1" type="ORF">DM01DRAFT_1337732</name>
</gene>
<dbReference type="InterPro" id="IPR010828">
    <property type="entry name" value="Atf2/Sli1-like"/>
</dbReference>
<organism evidence="1 2">
    <name type="scientific">Hesseltinella vesiculosa</name>
    <dbReference type="NCBI Taxonomy" id="101127"/>
    <lineage>
        <taxon>Eukaryota</taxon>
        <taxon>Fungi</taxon>
        <taxon>Fungi incertae sedis</taxon>
        <taxon>Mucoromycota</taxon>
        <taxon>Mucoromycotina</taxon>
        <taxon>Mucoromycetes</taxon>
        <taxon>Mucorales</taxon>
        <taxon>Cunninghamellaceae</taxon>
        <taxon>Hesseltinella</taxon>
    </lineage>
</organism>
<comment type="caution">
    <text evidence="1">The sequence shown here is derived from an EMBL/GenBank/DDBJ whole genome shotgun (WGS) entry which is preliminary data.</text>
</comment>
<proteinExistence type="predicted"/>
<dbReference type="Pfam" id="PF07247">
    <property type="entry name" value="AATase"/>
    <property type="match status" value="1"/>
</dbReference>